<dbReference type="RefSeq" id="WP_013434083.1">
    <property type="nucleotide sequence ID" value="NZ_CP062171.1"/>
</dbReference>
<proteinExistence type="predicted"/>
<reference evidence="1 2" key="1">
    <citation type="submission" date="2020-09" db="EMBL/GenBank/DDBJ databases">
        <title>Genome sequences of Mycetohabitans spp.</title>
        <authorList>
            <person name="Carter M.E."/>
            <person name="Carpenter S.C.D."/>
            <person name="Bogdanove A.J."/>
        </authorList>
    </citation>
    <scope>NUCLEOTIDE SEQUENCE [LARGE SCALE GENOMIC DNA]</scope>
    <source>
        <strain evidence="1 2">B12</strain>
    </source>
</reference>
<accession>A0ABZ2PZJ8</accession>
<protein>
    <submittedName>
        <fullName evidence="1">DUF721 domain-containing protein</fullName>
    </submittedName>
</protein>
<sequence length="159" mass="17175">MSRYSPYPLPRKPFTPRPLTELMSSSAELAALQAGVRQVAALEAALQAVLPGYLASHVHAGPIKDQALTLFAAHNALAARLRHLEPTVLTELQQRGFALRAIKIRVRPQAPAAAAQIKQARVSVAGADCLRELADALEPSPLQQAVARMAQRHTGRRRA</sequence>
<keyword evidence="2" id="KW-1185">Reference proteome</keyword>
<dbReference type="InterPro" id="IPR007922">
    <property type="entry name" value="DciA-like"/>
</dbReference>
<dbReference type="EMBL" id="CP062176">
    <property type="protein sequence ID" value="WXK40235.1"/>
    <property type="molecule type" value="Genomic_DNA"/>
</dbReference>
<dbReference type="Pfam" id="PF05258">
    <property type="entry name" value="DciA"/>
    <property type="match status" value="1"/>
</dbReference>
<gene>
    <name evidence="1" type="ORF">IHE29_13550</name>
</gene>
<organism evidence="1 2">
    <name type="scientific">Mycetohabitans rhizoxinica</name>
    <dbReference type="NCBI Taxonomy" id="412963"/>
    <lineage>
        <taxon>Bacteria</taxon>
        <taxon>Pseudomonadati</taxon>
        <taxon>Pseudomonadota</taxon>
        <taxon>Betaproteobacteria</taxon>
        <taxon>Burkholderiales</taxon>
        <taxon>Burkholderiaceae</taxon>
        <taxon>Mycetohabitans</taxon>
    </lineage>
</organism>
<evidence type="ECO:0000313" key="2">
    <source>
        <dbReference type="Proteomes" id="UP001493153"/>
    </source>
</evidence>
<dbReference type="Proteomes" id="UP001493153">
    <property type="component" value="Chromosome"/>
</dbReference>
<evidence type="ECO:0000313" key="1">
    <source>
        <dbReference type="EMBL" id="WXK40235.1"/>
    </source>
</evidence>
<name>A0ABZ2PZJ8_9BURK</name>